<evidence type="ECO:0000256" key="4">
    <source>
        <dbReference type="ARBA" id="ARBA00005638"/>
    </source>
</evidence>
<sequence>MSEIIRIGTRKSALALIQTHLIADELKRAWPDIEVELVTKETLGDKILDKPLQEFGGKGVFVSEFEQAMKEGTIDLAVHSAKDLPMDLGKGLAIAAVSGRGDPRDVLVTMKGAPWDRQHIVIGTSSPRRQLEAAEYRGQLWPGAGSLTCATLRGNVHTRLRKLEQGLYDGIILAAAGLERLDLMENPSYDYKYLDPQVFIPAGGQGIMAVEAREGSHAAMLCQAIDNREGRLCLCLERMVLKLLDAGCHEPIGIYSQITDGRMKVWGISRPGNVTRQISLEGEVTDKGLEMLAQQAGRGLM</sequence>
<evidence type="ECO:0000259" key="9">
    <source>
        <dbReference type="Pfam" id="PF01379"/>
    </source>
</evidence>
<evidence type="ECO:0000313" key="14">
    <source>
        <dbReference type="Proteomes" id="UP001299608"/>
    </source>
</evidence>
<dbReference type="CDD" id="cd13647">
    <property type="entry name" value="PBP2_PBGD_2"/>
    <property type="match status" value="1"/>
</dbReference>
<dbReference type="FunFam" id="3.40.190.10:FF:000004">
    <property type="entry name" value="Porphobilinogen deaminase"/>
    <property type="match status" value="1"/>
</dbReference>
<evidence type="ECO:0000256" key="5">
    <source>
        <dbReference type="ARBA" id="ARBA00022679"/>
    </source>
</evidence>
<dbReference type="Pfam" id="PF01379">
    <property type="entry name" value="Porphobil_deam"/>
    <property type="match status" value="1"/>
</dbReference>
<reference evidence="11" key="3">
    <citation type="submission" date="2022-01" db="EMBL/GenBank/DDBJ databases">
        <title>Collection of gut derived symbiotic bacterial strains cultured from healthy donors.</title>
        <authorList>
            <person name="Lin H."/>
            <person name="Kohout C."/>
            <person name="Waligurski E."/>
            <person name="Pamer E.G."/>
        </authorList>
    </citation>
    <scope>NUCLEOTIDE SEQUENCE</scope>
    <source>
        <strain evidence="11">DFI.6.55</strain>
    </source>
</reference>
<dbReference type="EMBL" id="JAKNGE010000007">
    <property type="protein sequence ID" value="MCG4745202.1"/>
    <property type="molecule type" value="Genomic_DNA"/>
</dbReference>
<keyword evidence="5 11" id="KW-0808">Transferase</keyword>
<comment type="function">
    <text evidence="2">Tetrapolymerization of the monopyrrole PBG into the hydroxymethylbilane pre-uroporphyrinogen in several discrete steps.</text>
</comment>
<protein>
    <recommendedName>
        <fullName evidence="8">Hydroxymethylbilane synthase</fullName>
        <ecNumber evidence="8">2.5.1.61</ecNumber>
    </recommendedName>
</protein>
<comment type="similarity">
    <text evidence="4">Belongs to the HMBS family.</text>
</comment>
<evidence type="ECO:0000256" key="2">
    <source>
        <dbReference type="ARBA" id="ARBA00002869"/>
    </source>
</evidence>
<accession>A0AAW5BTA3</accession>
<dbReference type="Proteomes" id="UP000669239">
    <property type="component" value="Unassembled WGS sequence"/>
</dbReference>
<feature type="domain" description="Porphobilinogen deaminase C-terminal" evidence="10">
    <location>
        <begin position="232"/>
        <end position="276"/>
    </location>
</feature>
<dbReference type="SUPFAM" id="SSF54782">
    <property type="entry name" value="Porphobilinogen deaminase (hydroxymethylbilane synthase), C-terminal domain"/>
    <property type="match status" value="1"/>
</dbReference>
<keyword evidence="13" id="KW-1185">Reference proteome</keyword>
<dbReference type="InterPro" id="IPR000860">
    <property type="entry name" value="HemC"/>
</dbReference>
<proteinExistence type="inferred from homology"/>
<gene>
    <name evidence="11" type="primary">hemC</name>
    <name evidence="12" type="ORF">G5B36_10245</name>
    <name evidence="11" type="ORF">L0N08_07250</name>
</gene>
<dbReference type="Pfam" id="PF03900">
    <property type="entry name" value="Porphobil_deamC"/>
    <property type="match status" value="1"/>
</dbReference>
<dbReference type="InterPro" id="IPR022418">
    <property type="entry name" value="Porphobilinogen_deaminase_C"/>
</dbReference>
<comment type="cofactor">
    <cofactor evidence="1">
        <name>dipyrromethane</name>
        <dbReference type="ChEBI" id="CHEBI:60342"/>
    </cofactor>
</comment>
<evidence type="ECO:0000256" key="1">
    <source>
        <dbReference type="ARBA" id="ARBA00001916"/>
    </source>
</evidence>
<dbReference type="AlphaFoldDB" id="A0AAW5BTA3"/>
<comment type="caution">
    <text evidence="11">The sequence shown here is derived from an EMBL/GenBank/DDBJ whole genome shotgun (WGS) entry which is preliminary data.</text>
</comment>
<organism evidence="11 14">
    <name type="scientific">Enterocloster aldenensis</name>
    <dbReference type="NCBI Taxonomy" id="358742"/>
    <lineage>
        <taxon>Bacteria</taxon>
        <taxon>Bacillati</taxon>
        <taxon>Bacillota</taxon>
        <taxon>Clostridia</taxon>
        <taxon>Lachnospirales</taxon>
        <taxon>Lachnospiraceae</taxon>
        <taxon>Enterocloster</taxon>
    </lineage>
</organism>
<dbReference type="GeneID" id="97206391"/>
<dbReference type="SUPFAM" id="SSF53850">
    <property type="entry name" value="Periplasmic binding protein-like II"/>
    <property type="match status" value="1"/>
</dbReference>
<dbReference type="RefSeq" id="WP_165641474.1">
    <property type="nucleotide sequence ID" value="NZ_BAABZL010000001.1"/>
</dbReference>
<reference evidence="12 13" key="1">
    <citation type="journal article" date="2020" name="Cell Host Microbe">
        <title>Functional and Genomic Variation between Human-Derived Isolates of Lachnospiraceae Reveals Inter- and Intra-Species Diversity.</title>
        <authorList>
            <person name="Sorbara M.T."/>
            <person name="Littmann E.R."/>
            <person name="Fontana E."/>
            <person name="Moody T.U."/>
            <person name="Kohout C.E."/>
            <person name="Gjonbalaj M."/>
            <person name="Eaton V."/>
            <person name="Seok R."/>
            <person name="Leiner I.M."/>
            <person name="Pamer E.G."/>
        </authorList>
    </citation>
    <scope>NUCLEOTIDE SEQUENCE [LARGE SCALE GENOMIC DNA]</scope>
    <source>
        <strain evidence="12 13">MSK.1.17</strain>
    </source>
</reference>
<dbReference type="PANTHER" id="PTHR11557">
    <property type="entry name" value="PORPHOBILINOGEN DEAMINASE"/>
    <property type="match status" value="1"/>
</dbReference>
<comment type="catalytic activity">
    <reaction evidence="7">
        <text>4 porphobilinogen + H2O = hydroxymethylbilane + 4 NH4(+)</text>
        <dbReference type="Rhea" id="RHEA:13185"/>
        <dbReference type="ChEBI" id="CHEBI:15377"/>
        <dbReference type="ChEBI" id="CHEBI:28938"/>
        <dbReference type="ChEBI" id="CHEBI:57845"/>
        <dbReference type="ChEBI" id="CHEBI:58126"/>
        <dbReference type="EC" id="2.5.1.61"/>
    </reaction>
</comment>
<comment type="pathway">
    <text evidence="3">Porphyrin-containing compound metabolism; protoporphyrin-IX biosynthesis; coproporphyrinogen-III from 5-aminolevulinate: step 2/4.</text>
</comment>
<keyword evidence="6" id="KW-0627">Porphyrin biosynthesis</keyword>
<dbReference type="GO" id="GO:0005737">
    <property type="term" value="C:cytoplasm"/>
    <property type="evidence" value="ECO:0007669"/>
    <property type="project" value="UniProtKB-UniRule"/>
</dbReference>
<evidence type="ECO:0000313" key="11">
    <source>
        <dbReference type="EMBL" id="MCG4745202.1"/>
    </source>
</evidence>
<feature type="domain" description="Porphobilinogen deaminase N-terminal" evidence="9">
    <location>
        <begin position="5"/>
        <end position="217"/>
    </location>
</feature>
<dbReference type="Gene3D" id="3.40.190.10">
    <property type="entry name" value="Periplasmic binding protein-like II"/>
    <property type="match status" value="2"/>
</dbReference>
<dbReference type="GO" id="GO:0006783">
    <property type="term" value="P:heme biosynthetic process"/>
    <property type="evidence" value="ECO:0007669"/>
    <property type="project" value="TreeGrafter"/>
</dbReference>
<evidence type="ECO:0000256" key="8">
    <source>
        <dbReference type="NCBIfam" id="TIGR00212"/>
    </source>
</evidence>
<dbReference type="GO" id="GO:0004418">
    <property type="term" value="F:hydroxymethylbilane synthase activity"/>
    <property type="evidence" value="ECO:0007669"/>
    <property type="project" value="UniProtKB-UniRule"/>
</dbReference>
<name>A0AAW5BTA3_9FIRM</name>
<dbReference type="EC" id="2.5.1.61" evidence="8"/>
<dbReference type="PIRSF" id="PIRSF001438">
    <property type="entry name" value="4pyrrol_synth_OHMeBilane_synth"/>
    <property type="match status" value="1"/>
</dbReference>
<dbReference type="EMBL" id="JAAITT010000012">
    <property type="protein sequence ID" value="NSJ49078.1"/>
    <property type="molecule type" value="Genomic_DNA"/>
</dbReference>
<dbReference type="InterPro" id="IPR036803">
    <property type="entry name" value="Porphobilinogen_deaminase_C_sf"/>
</dbReference>
<dbReference type="NCBIfam" id="TIGR00212">
    <property type="entry name" value="hemC"/>
    <property type="match status" value="1"/>
</dbReference>
<dbReference type="InterPro" id="IPR022417">
    <property type="entry name" value="Porphobilin_deaminase_N"/>
</dbReference>
<evidence type="ECO:0000313" key="12">
    <source>
        <dbReference type="EMBL" id="NSJ49078.1"/>
    </source>
</evidence>
<evidence type="ECO:0000256" key="7">
    <source>
        <dbReference type="ARBA" id="ARBA00048169"/>
    </source>
</evidence>
<dbReference type="Gene3D" id="3.30.160.40">
    <property type="entry name" value="Porphobilinogen deaminase, C-terminal domain"/>
    <property type="match status" value="1"/>
</dbReference>
<evidence type="ECO:0000313" key="13">
    <source>
        <dbReference type="Proteomes" id="UP000669239"/>
    </source>
</evidence>
<evidence type="ECO:0000259" key="10">
    <source>
        <dbReference type="Pfam" id="PF03900"/>
    </source>
</evidence>
<evidence type="ECO:0000256" key="6">
    <source>
        <dbReference type="ARBA" id="ARBA00023244"/>
    </source>
</evidence>
<dbReference type="PRINTS" id="PR00151">
    <property type="entry name" value="PORPHBDMNASE"/>
</dbReference>
<reference evidence="12" key="2">
    <citation type="submission" date="2020-02" db="EMBL/GenBank/DDBJ databases">
        <authorList>
            <person name="Littmann E."/>
            <person name="Sorbara M."/>
        </authorList>
    </citation>
    <scope>NUCLEOTIDE SEQUENCE</scope>
    <source>
        <strain evidence="12">MSK.1.17</strain>
    </source>
</reference>
<dbReference type="PANTHER" id="PTHR11557:SF0">
    <property type="entry name" value="PORPHOBILINOGEN DEAMINASE"/>
    <property type="match status" value="1"/>
</dbReference>
<dbReference type="Proteomes" id="UP001299608">
    <property type="component" value="Unassembled WGS sequence"/>
</dbReference>
<evidence type="ECO:0000256" key="3">
    <source>
        <dbReference type="ARBA" id="ARBA00004735"/>
    </source>
</evidence>